<feature type="compositionally biased region" description="Basic and acidic residues" evidence="12">
    <location>
        <begin position="463"/>
        <end position="477"/>
    </location>
</feature>
<dbReference type="FunFam" id="1.10.8.60:FF:000013">
    <property type="entry name" value="DNA polymerase III subunit gamma/tau"/>
    <property type="match status" value="1"/>
</dbReference>
<reference evidence="15" key="1">
    <citation type="submission" date="2017-01" db="EMBL/GenBank/DDBJ databases">
        <authorList>
            <person name="Varghese N."/>
            <person name="Submissions S."/>
        </authorList>
    </citation>
    <scope>NUCLEOTIDE SEQUENCE [LARGE SCALE GENOMIC DNA]</scope>
    <source>
        <strain evidence="15">DSM 24913</strain>
    </source>
</reference>
<evidence type="ECO:0000256" key="2">
    <source>
        <dbReference type="ARBA" id="ARBA00022679"/>
    </source>
</evidence>
<proteinExistence type="inferred from homology"/>
<dbReference type="CDD" id="cd18137">
    <property type="entry name" value="HLD_clamp_pol_III_gamma_tau"/>
    <property type="match status" value="1"/>
</dbReference>
<dbReference type="Pfam" id="PF12169">
    <property type="entry name" value="DNA_pol3_gamma3"/>
    <property type="match status" value="1"/>
</dbReference>
<dbReference type="PANTHER" id="PTHR11669:SF0">
    <property type="entry name" value="PROTEIN STICHEL-LIKE 2"/>
    <property type="match status" value="1"/>
</dbReference>
<dbReference type="InterPro" id="IPR050238">
    <property type="entry name" value="DNA_Rep/Repair_Clamp_Loader"/>
</dbReference>
<dbReference type="AlphaFoldDB" id="A0A1N7L5I1"/>
<feature type="region of interest" description="Disordered" evidence="12">
    <location>
        <begin position="380"/>
        <end position="536"/>
    </location>
</feature>
<dbReference type="Proteomes" id="UP000185639">
    <property type="component" value="Unassembled WGS sequence"/>
</dbReference>
<comment type="similarity">
    <text evidence="1 11">Belongs to the DnaX/STICHEL family.</text>
</comment>
<feature type="compositionally biased region" description="Basic and acidic residues" evidence="12">
    <location>
        <begin position="505"/>
        <end position="514"/>
    </location>
</feature>
<organism evidence="14 15">
    <name type="scientific">Thalassolituus maritimus</name>
    <dbReference type="NCBI Taxonomy" id="484498"/>
    <lineage>
        <taxon>Bacteria</taxon>
        <taxon>Pseudomonadati</taxon>
        <taxon>Pseudomonadota</taxon>
        <taxon>Gammaproteobacteria</taxon>
        <taxon>Oceanospirillales</taxon>
        <taxon>Oceanospirillaceae</taxon>
        <taxon>Thalassolituus</taxon>
    </lineage>
</organism>
<dbReference type="Gene3D" id="1.10.8.60">
    <property type="match status" value="1"/>
</dbReference>
<evidence type="ECO:0000313" key="15">
    <source>
        <dbReference type="Proteomes" id="UP000185639"/>
    </source>
</evidence>
<evidence type="ECO:0000256" key="3">
    <source>
        <dbReference type="ARBA" id="ARBA00022695"/>
    </source>
</evidence>
<dbReference type="GO" id="GO:0046872">
    <property type="term" value="F:metal ion binding"/>
    <property type="evidence" value="ECO:0007669"/>
    <property type="project" value="UniProtKB-KW"/>
</dbReference>
<comment type="subunit">
    <text evidence="11">DNA polymerase III contains a core (composed of alpha, epsilon and theta chains) that associates with a tau subunit. This core dimerizes to form the POLIII' complex. PolIII' associates with the gamma complex (composed of gamma, delta, delta', psi and chi chains) and with the beta chain to form the complete DNA polymerase III complex.</text>
</comment>
<dbReference type="InterPro" id="IPR012763">
    <property type="entry name" value="DNA_pol_III_sug/sutau_N"/>
</dbReference>
<dbReference type="PANTHER" id="PTHR11669">
    <property type="entry name" value="REPLICATION FACTOR C / DNA POLYMERASE III GAMMA-TAU SUBUNIT"/>
    <property type="match status" value="1"/>
</dbReference>
<dbReference type="GO" id="GO:0003887">
    <property type="term" value="F:DNA-directed DNA polymerase activity"/>
    <property type="evidence" value="ECO:0007669"/>
    <property type="project" value="UniProtKB-KW"/>
</dbReference>
<dbReference type="GO" id="GO:0006261">
    <property type="term" value="P:DNA-templated DNA replication"/>
    <property type="evidence" value="ECO:0007669"/>
    <property type="project" value="TreeGrafter"/>
</dbReference>
<dbReference type="Gene3D" id="3.30.300.150">
    <property type="entry name" value="DNA polymerase III, tau subunit, domain V"/>
    <property type="match status" value="1"/>
</dbReference>
<evidence type="ECO:0000256" key="11">
    <source>
        <dbReference type="RuleBase" id="RU364063"/>
    </source>
</evidence>
<evidence type="ECO:0000259" key="13">
    <source>
        <dbReference type="SMART" id="SM00382"/>
    </source>
</evidence>
<sequence>MSYQVLARKWRPRFFDEMVGQEHVLRALINALNEGRLHHAYLFTGTRGVGKTTIARILAKCLNCEQGVSARPCGECSSCREIAEGRFVDLIEVDAASRTRVEDTRELLDNVQYAPTRGRFKVYLIDEVHMLSTHSFNALLKTLEEPPEHVKFLLATTDPQKLPVTILSRCLQFSLKNMTPERIVGYLGKVLQAESVPYDEPALWSLGRAAQGSMRDALSLTDQAIAFGEGEVHESQVNSMLGSMDRGRLFRLAEVMAKADASEILAETASMAEHSPDYDEILQGLLHIWHRASLAQVVPDAIDNAEGDREAILQLSMAMPAEDLQLCYQIALQGRQDLAMAPEPRQGFEMILLRMLAFRPAPDVVPELDLASALEKKKPLTAPASKGAPESDSEATTAPIKPSPMTSVPPSPETSVAESAPTEPQVAAPALSEPENAECDASESPGFEALDSESLDSKQNPDSTEKKPPQPESHAIEAKPATDIAIEHETKRESEPEPVQTTQSDDQKERRDGSLADLMENPVSPASGDSVEEQDRPVLAEPVESEAPVASVDELPELAPHTWHMWVDHLALAGLPMAIARNSALIQREDAPEGTVLEFDVDPAQGALYNDTQRERIATALREFLPGVTLRMTLTATRGETPEQRRQRLLADALYSARQAIDSDPLVDQIVNELGGQVIEDTVRPNT</sequence>
<dbReference type="NCBIfam" id="NF005942">
    <property type="entry name" value="PRK07994.1"/>
    <property type="match status" value="1"/>
</dbReference>
<evidence type="ECO:0000256" key="10">
    <source>
        <dbReference type="ARBA" id="ARBA00049244"/>
    </source>
</evidence>
<evidence type="ECO:0000256" key="5">
    <source>
        <dbReference type="ARBA" id="ARBA00022723"/>
    </source>
</evidence>
<dbReference type="SUPFAM" id="SSF52540">
    <property type="entry name" value="P-loop containing nucleoside triphosphate hydrolases"/>
    <property type="match status" value="1"/>
</dbReference>
<keyword evidence="3 11" id="KW-0548">Nucleotidyltransferase</keyword>
<dbReference type="SUPFAM" id="SSF48019">
    <property type="entry name" value="post-AAA+ oligomerization domain-like"/>
    <property type="match status" value="1"/>
</dbReference>
<keyword evidence="5" id="KW-0479">Metal-binding</keyword>
<dbReference type="GO" id="GO:0009360">
    <property type="term" value="C:DNA polymerase III complex"/>
    <property type="evidence" value="ECO:0007669"/>
    <property type="project" value="InterPro"/>
</dbReference>
<dbReference type="OrthoDB" id="9810148at2"/>
<evidence type="ECO:0000256" key="6">
    <source>
        <dbReference type="ARBA" id="ARBA00022741"/>
    </source>
</evidence>
<dbReference type="InterPro" id="IPR008921">
    <property type="entry name" value="DNA_pol3_clamp-load_cplx_C"/>
</dbReference>
<name>A0A1N7L5I1_9GAMM</name>
<dbReference type="PRINTS" id="PR00300">
    <property type="entry name" value="CLPPROTEASEA"/>
</dbReference>
<dbReference type="InterPro" id="IPR022754">
    <property type="entry name" value="DNA_pol_III_gamma-3"/>
</dbReference>
<comment type="function">
    <text evidence="11">DNA polymerase III is a complex, multichain enzyme responsible for most of the replicative synthesis in bacteria. This DNA polymerase also exhibits 3' to 5' exonuclease activity.</text>
</comment>
<keyword evidence="9 11" id="KW-0239">DNA-directed DNA polymerase</keyword>
<protein>
    <recommendedName>
        <fullName evidence="11">DNA polymerase III subunit gamma/tau</fullName>
        <ecNumber evidence="11">2.7.7.7</ecNumber>
    </recommendedName>
</protein>
<dbReference type="InterPro" id="IPR038249">
    <property type="entry name" value="PolIII_tau_V_sf"/>
</dbReference>
<dbReference type="InterPro" id="IPR045085">
    <property type="entry name" value="HLD_clamp_pol_III_gamma_tau"/>
</dbReference>
<keyword evidence="8 11" id="KW-0067">ATP-binding</keyword>
<evidence type="ECO:0000256" key="9">
    <source>
        <dbReference type="ARBA" id="ARBA00022932"/>
    </source>
</evidence>
<dbReference type="FunFam" id="1.20.272.10:FF:000003">
    <property type="entry name" value="DNA polymerase III subunit gamma/tau"/>
    <property type="match status" value="1"/>
</dbReference>
<dbReference type="Pfam" id="PF13177">
    <property type="entry name" value="DNA_pol3_delta2"/>
    <property type="match status" value="1"/>
</dbReference>
<dbReference type="NCBIfam" id="NF004046">
    <property type="entry name" value="PRK05563.1"/>
    <property type="match status" value="1"/>
</dbReference>
<evidence type="ECO:0000256" key="8">
    <source>
        <dbReference type="ARBA" id="ARBA00022840"/>
    </source>
</evidence>
<dbReference type="NCBIfam" id="TIGR02397">
    <property type="entry name" value="dnaX_nterm"/>
    <property type="match status" value="1"/>
</dbReference>
<dbReference type="InterPro" id="IPR027417">
    <property type="entry name" value="P-loop_NTPase"/>
</dbReference>
<dbReference type="SMART" id="SM00382">
    <property type="entry name" value="AAA"/>
    <property type="match status" value="1"/>
</dbReference>
<evidence type="ECO:0000256" key="12">
    <source>
        <dbReference type="SAM" id="MobiDB-lite"/>
    </source>
</evidence>
<gene>
    <name evidence="11" type="primary">dnaX</name>
    <name evidence="14" type="ORF">SAMN05421686_103300</name>
</gene>
<dbReference type="Gene3D" id="1.20.272.10">
    <property type="match status" value="1"/>
</dbReference>
<dbReference type="Pfam" id="PF22608">
    <property type="entry name" value="DNAX_ATPase_lid"/>
    <property type="match status" value="1"/>
</dbReference>
<keyword evidence="7" id="KW-0862">Zinc</keyword>
<dbReference type="InterPro" id="IPR001270">
    <property type="entry name" value="ClpA/B"/>
</dbReference>
<evidence type="ECO:0000256" key="7">
    <source>
        <dbReference type="ARBA" id="ARBA00022833"/>
    </source>
</evidence>
<keyword evidence="4 11" id="KW-0235">DNA replication</keyword>
<dbReference type="EC" id="2.7.7.7" evidence="11"/>
<keyword evidence="6 11" id="KW-0547">Nucleotide-binding</keyword>
<accession>A0A1N7L5I1</accession>
<dbReference type="STRING" id="484498.SAMN05421686_103300"/>
<dbReference type="RefSeq" id="WP_076514803.1">
    <property type="nucleotide sequence ID" value="NZ_FTOH01000003.1"/>
</dbReference>
<evidence type="ECO:0000256" key="4">
    <source>
        <dbReference type="ARBA" id="ARBA00022705"/>
    </source>
</evidence>
<evidence type="ECO:0000313" key="14">
    <source>
        <dbReference type="EMBL" id="SIS69074.1"/>
    </source>
</evidence>
<dbReference type="GO" id="GO:0003677">
    <property type="term" value="F:DNA binding"/>
    <property type="evidence" value="ECO:0007669"/>
    <property type="project" value="InterPro"/>
</dbReference>
<evidence type="ECO:0000256" key="1">
    <source>
        <dbReference type="ARBA" id="ARBA00006360"/>
    </source>
</evidence>
<keyword evidence="2 11" id="KW-0808">Transferase</keyword>
<dbReference type="EMBL" id="FTOH01000003">
    <property type="protein sequence ID" value="SIS69074.1"/>
    <property type="molecule type" value="Genomic_DNA"/>
</dbReference>
<dbReference type="CDD" id="cd00009">
    <property type="entry name" value="AAA"/>
    <property type="match status" value="1"/>
</dbReference>
<feature type="domain" description="AAA+ ATPase" evidence="13">
    <location>
        <begin position="37"/>
        <end position="179"/>
    </location>
</feature>
<feature type="compositionally biased region" description="Basic and acidic residues" evidence="12">
    <location>
        <begin position="485"/>
        <end position="495"/>
    </location>
</feature>
<dbReference type="GO" id="GO:0005524">
    <property type="term" value="F:ATP binding"/>
    <property type="evidence" value="ECO:0007669"/>
    <property type="project" value="UniProtKB-KW"/>
</dbReference>
<comment type="catalytic activity">
    <reaction evidence="10 11">
        <text>DNA(n) + a 2'-deoxyribonucleoside 5'-triphosphate = DNA(n+1) + diphosphate</text>
        <dbReference type="Rhea" id="RHEA:22508"/>
        <dbReference type="Rhea" id="RHEA-COMP:17339"/>
        <dbReference type="Rhea" id="RHEA-COMP:17340"/>
        <dbReference type="ChEBI" id="CHEBI:33019"/>
        <dbReference type="ChEBI" id="CHEBI:61560"/>
        <dbReference type="ChEBI" id="CHEBI:173112"/>
        <dbReference type="EC" id="2.7.7.7"/>
    </reaction>
</comment>
<dbReference type="FunFam" id="3.40.50.300:FF:000014">
    <property type="entry name" value="DNA polymerase III subunit gamma/tau"/>
    <property type="match status" value="1"/>
</dbReference>
<dbReference type="InterPro" id="IPR003593">
    <property type="entry name" value="AAA+_ATPase"/>
</dbReference>
<dbReference type="Gene3D" id="3.40.50.300">
    <property type="entry name" value="P-loop containing nucleotide triphosphate hydrolases"/>
    <property type="match status" value="1"/>
</dbReference>
<keyword evidence="15" id="KW-1185">Reference proteome</keyword>